<dbReference type="Gene3D" id="3.20.20.70">
    <property type="entry name" value="Aldolase class I"/>
    <property type="match status" value="1"/>
</dbReference>
<feature type="compositionally biased region" description="Low complexity" evidence="3">
    <location>
        <begin position="309"/>
        <end position="323"/>
    </location>
</feature>
<feature type="chain" id="PRO_5012305043" description="alpha-galactosidase" evidence="4">
    <location>
        <begin position="22"/>
        <end position="358"/>
    </location>
</feature>
<evidence type="ECO:0000256" key="2">
    <source>
        <dbReference type="ARBA" id="ARBA00012755"/>
    </source>
</evidence>
<name>A0A1Y1V2X9_9FUNG</name>
<dbReference type="Proteomes" id="UP000193719">
    <property type="component" value="Unassembled WGS sequence"/>
</dbReference>
<evidence type="ECO:0000256" key="1">
    <source>
        <dbReference type="ARBA" id="ARBA00001255"/>
    </source>
</evidence>
<evidence type="ECO:0000313" key="6">
    <source>
        <dbReference type="EMBL" id="ORX45406.1"/>
    </source>
</evidence>
<evidence type="ECO:0000313" key="7">
    <source>
        <dbReference type="Proteomes" id="UP000193719"/>
    </source>
</evidence>
<dbReference type="AlphaFoldDB" id="A0A1Y1V2X9"/>
<dbReference type="PANTHER" id="PTHR35273">
    <property type="entry name" value="ALPHA-1,4 POLYGALACTOSAMINIDASE, PUTATIVE (AFU_ORTHOLOGUE AFUA_3G07890)-RELATED"/>
    <property type="match status" value="1"/>
</dbReference>
<feature type="region of interest" description="Disordered" evidence="3">
    <location>
        <begin position="284"/>
        <end position="332"/>
    </location>
</feature>
<feature type="domain" description="Glycoside-hydrolase family GH114 TIM-barrel" evidence="5">
    <location>
        <begin position="30"/>
        <end position="257"/>
    </location>
</feature>
<reference evidence="6 7" key="1">
    <citation type="submission" date="2016-08" db="EMBL/GenBank/DDBJ databases">
        <title>Genomes of anaerobic fungi encode conserved fungal cellulosomes for biomass hydrolysis.</title>
        <authorList>
            <consortium name="DOE Joint Genome Institute"/>
            <person name="Haitjema C.H."/>
            <person name="Gilmore S.P."/>
            <person name="Henske J.K."/>
            <person name="Solomon K.V."/>
            <person name="De Groot R."/>
            <person name="Kuo A."/>
            <person name="Mondo S.J."/>
            <person name="Salamov A.A."/>
            <person name="Labutti K."/>
            <person name="Zhao Z."/>
            <person name="Chiniquy J."/>
            <person name="Barry K."/>
            <person name="Brewer H.M."/>
            <person name="Purvine S.O."/>
            <person name="Wright A.T."/>
            <person name="Boxma B."/>
            <person name="Van Alen T."/>
            <person name="Hackstein J.H."/>
            <person name="Baker S.E."/>
            <person name="Grigoriev I.V."/>
            <person name="O'Malley M.A."/>
        </authorList>
    </citation>
    <scope>NUCLEOTIDE SEQUENCE [LARGE SCALE GENOMIC DNA]</scope>
    <source>
        <strain evidence="7">finn</strain>
    </source>
</reference>
<protein>
    <recommendedName>
        <fullName evidence="2">alpha-galactosidase</fullName>
        <ecNumber evidence="2">3.2.1.22</ecNumber>
    </recommendedName>
</protein>
<dbReference type="EMBL" id="MCFH01000040">
    <property type="protein sequence ID" value="ORX45406.1"/>
    <property type="molecule type" value="Genomic_DNA"/>
</dbReference>
<feature type="compositionally biased region" description="Low complexity" evidence="3">
    <location>
        <begin position="284"/>
        <end position="300"/>
    </location>
</feature>
<accession>A0A1Y1V2X9</accession>
<sequence>MKLLLPVIMLTSIVLTNNVEARWTPRVGLTWNYVLGNDVDVSIEKADVVDMDINKSVQKIESLHNAGKKVICYFSGGTIEDFRDDFDQFMKVPGLVKNTFEDWPEERWLDYRVSGVKPLIQARMKRAASKNCDGVEVDNLDGYQMDEVQAWKNPLTKNDAIKYAKWLATTAHSLGLSIGLKNTLGIIEDVGDYFDFAINEECVKYNECYRYKNFINKGKPVFGVTYNGVSKYRDALCKNLNGLGMSMIVKEKHKLVQEGIIFNGKTYCGSSFDDGFPTSRKVTTTKKTTTTAKKTTTTKKTTTKKTTTKKVTTTRKTTTTKRTTTTKKRTTTTNKKIATTKKGVTVVKTVIKIVTKKN</sequence>
<organism evidence="6 7">
    <name type="scientific">Piromyces finnis</name>
    <dbReference type="NCBI Taxonomy" id="1754191"/>
    <lineage>
        <taxon>Eukaryota</taxon>
        <taxon>Fungi</taxon>
        <taxon>Fungi incertae sedis</taxon>
        <taxon>Chytridiomycota</taxon>
        <taxon>Chytridiomycota incertae sedis</taxon>
        <taxon>Neocallimastigomycetes</taxon>
        <taxon>Neocallimastigales</taxon>
        <taxon>Neocallimastigaceae</taxon>
        <taxon>Piromyces</taxon>
    </lineage>
</organism>
<dbReference type="PANTHER" id="PTHR35273:SF2">
    <property type="entry name" value="ALPHA-GALACTOSIDASE"/>
    <property type="match status" value="1"/>
</dbReference>
<keyword evidence="7" id="KW-1185">Reference proteome</keyword>
<comment type="caution">
    <text evidence="6">The sequence shown here is derived from an EMBL/GenBank/DDBJ whole genome shotgun (WGS) entry which is preliminary data.</text>
</comment>
<evidence type="ECO:0000259" key="5">
    <source>
        <dbReference type="Pfam" id="PF03537"/>
    </source>
</evidence>
<gene>
    <name evidence="6" type="ORF">BCR36DRAFT_585718</name>
</gene>
<dbReference type="Pfam" id="PF03537">
    <property type="entry name" value="Glyco_hydro_114"/>
    <property type="match status" value="1"/>
</dbReference>
<dbReference type="EC" id="3.2.1.22" evidence="2"/>
<feature type="signal peptide" evidence="4">
    <location>
        <begin position="1"/>
        <end position="21"/>
    </location>
</feature>
<reference evidence="6 7" key="2">
    <citation type="submission" date="2016-08" db="EMBL/GenBank/DDBJ databases">
        <title>Pervasive Adenine N6-methylation of Active Genes in Fungi.</title>
        <authorList>
            <consortium name="DOE Joint Genome Institute"/>
            <person name="Mondo S.J."/>
            <person name="Dannebaum R.O."/>
            <person name="Kuo R.C."/>
            <person name="Labutti K."/>
            <person name="Haridas S."/>
            <person name="Kuo A."/>
            <person name="Salamov A."/>
            <person name="Ahrendt S.R."/>
            <person name="Lipzen A."/>
            <person name="Sullivan W."/>
            <person name="Andreopoulos W.B."/>
            <person name="Clum A."/>
            <person name="Lindquist E."/>
            <person name="Daum C."/>
            <person name="Ramamoorthy G.K."/>
            <person name="Gryganskyi A."/>
            <person name="Culley D."/>
            <person name="Magnuson J.K."/>
            <person name="James T.Y."/>
            <person name="O'Malley M.A."/>
            <person name="Stajich J.E."/>
            <person name="Spatafora J.W."/>
            <person name="Visel A."/>
            <person name="Grigoriev I.V."/>
        </authorList>
    </citation>
    <scope>NUCLEOTIDE SEQUENCE [LARGE SCALE GENOMIC DNA]</scope>
    <source>
        <strain evidence="7">finn</strain>
    </source>
</reference>
<dbReference type="InterPro" id="IPR004352">
    <property type="entry name" value="GH114_TIM-barrel"/>
</dbReference>
<keyword evidence="4" id="KW-0732">Signal</keyword>
<dbReference type="OrthoDB" id="2108802at2759"/>
<evidence type="ECO:0000256" key="4">
    <source>
        <dbReference type="SAM" id="SignalP"/>
    </source>
</evidence>
<comment type="catalytic activity">
    <reaction evidence="1">
        <text>Hydrolysis of terminal, non-reducing alpha-D-galactose residues in alpha-D-galactosides, including galactose oligosaccharides, galactomannans and galactolipids.</text>
        <dbReference type="EC" id="3.2.1.22"/>
    </reaction>
</comment>
<dbReference type="GO" id="GO:0004557">
    <property type="term" value="F:alpha-galactosidase activity"/>
    <property type="evidence" value="ECO:0007669"/>
    <property type="project" value="UniProtKB-EC"/>
</dbReference>
<dbReference type="STRING" id="1754191.A0A1Y1V2X9"/>
<evidence type="ECO:0000256" key="3">
    <source>
        <dbReference type="SAM" id="MobiDB-lite"/>
    </source>
</evidence>
<dbReference type="InterPro" id="IPR017853">
    <property type="entry name" value="GH"/>
</dbReference>
<dbReference type="InterPro" id="IPR013785">
    <property type="entry name" value="Aldolase_TIM"/>
</dbReference>
<proteinExistence type="predicted"/>
<dbReference type="SUPFAM" id="SSF51445">
    <property type="entry name" value="(Trans)glycosidases"/>
    <property type="match status" value="1"/>
</dbReference>